<keyword evidence="4" id="KW-0813">Transport</keyword>
<feature type="transmembrane region" description="Helical" evidence="10">
    <location>
        <begin position="143"/>
        <end position="170"/>
    </location>
</feature>
<dbReference type="Gene3D" id="1.10.3720.10">
    <property type="entry name" value="MetI-like"/>
    <property type="match status" value="1"/>
</dbReference>
<dbReference type="InterPro" id="IPR035906">
    <property type="entry name" value="MetI-like_sf"/>
</dbReference>
<dbReference type="PANTHER" id="PTHR42922">
    <property type="entry name" value="PHOSPHATE TRANSPORT SYSTEM PERMEASE PROTEIN PSTA"/>
    <property type="match status" value="1"/>
</dbReference>
<feature type="transmembrane region" description="Helical" evidence="10">
    <location>
        <begin position="213"/>
        <end position="232"/>
    </location>
</feature>
<evidence type="ECO:0000256" key="9">
    <source>
        <dbReference type="ARBA" id="ARBA00023136"/>
    </source>
</evidence>
<dbReference type="NCBIfam" id="TIGR00974">
    <property type="entry name" value="3a0107s02c"/>
    <property type="match status" value="1"/>
</dbReference>
<comment type="function">
    <text evidence="1">Part of the binding-protein-dependent transport system for phosphate; probably responsible for the translocation of the substrate across the membrane.</text>
</comment>
<dbReference type="InterPro" id="IPR000515">
    <property type="entry name" value="MetI-like"/>
</dbReference>
<evidence type="ECO:0000256" key="4">
    <source>
        <dbReference type="ARBA" id="ARBA00022448"/>
    </source>
</evidence>
<evidence type="ECO:0000256" key="3">
    <source>
        <dbReference type="ARBA" id="ARBA00007069"/>
    </source>
</evidence>
<keyword evidence="13" id="KW-1185">Reference proteome</keyword>
<feature type="transmembrane region" description="Helical" evidence="10">
    <location>
        <begin position="335"/>
        <end position="357"/>
    </location>
</feature>
<dbReference type="Pfam" id="PF00528">
    <property type="entry name" value="BPD_transp_1"/>
    <property type="match status" value="1"/>
</dbReference>
<evidence type="ECO:0000256" key="6">
    <source>
        <dbReference type="ARBA" id="ARBA00022592"/>
    </source>
</evidence>
<reference evidence="12 13" key="1">
    <citation type="journal article" date="2019" name="Int. J. Syst. Evol. Microbiol.">
        <title>The Global Catalogue of Microorganisms (GCM) 10K type strain sequencing project: providing services to taxonomists for standard genome sequencing and annotation.</title>
        <authorList>
            <consortium name="The Broad Institute Genomics Platform"/>
            <consortium name="The Broad Institute Genome Sequencing Center for Infectious Disease"/>
            <person name="Wu L."/>
            <person name="Ma J."/>
        </authorList>
    </citation>
    <scope>NUCLEOTIDE SEQUENCE [LARGE SCALE GENOMIC DNA]</scope>
    <source>
        <strain evidence="12 13">JCM 16009</strain>
    </source>
</reference>
<sequence>MTLETGTEKKTDAELAEEALVPMPLVRGELPRWAPWVILVAALVVVGGILAAAGNFSIALTLVLGAVVYAVATYAISRGVEGGRKATDRVVTIVVTTAFLIALVPLISVLVTVIENGLARFDGAFFTNSMRGVIGEGGGGYHAIIGTLIVTAFAAIISIPVGILTAVYLVEYGKGSKLARSITFFVDVMTGIPSIVAGLFAFAFFALFAGPGIRFGFGGSVALCILMIPVVVRSTEEMLKIVPNELREAAFALGTPKWRTILKVVIPTSVAGIASGVTLAIARVIGETAPLLIIAGLTVGLNVNPFSGRMTTLPVFAYNSYAAPGVPREPFIDRAWTSALVLILIVLILNLLARLVAKLFAPKTR</sequence>
<protein>
    <recommendedName>
        <fullName evidence="10">Phosphate transport system permease protein PstA</fullName>
    </recommendedName>
</protein>
<dbReference type="InterPro" id="IPR005672">
    <property type="entry name" value="Phosphate_PstA"/>
</dbReference>
<evidence type="ECO:0000256" key="7">
    <source>
        <dbReference type="ARBA" id="ARBA00022692"/>
    </source>
</evidence>
<comment type="caution">
    <text evidence="12">The sequence shown here is derived from an EMBL/GenBank/DDBJ whole genome shotgun (WGS) entry which is preliminary data.</text>
</comment>
<evidence type="ECO:0000256" key="5">
    <source>
        <dbReference type="ARBA" id="ARBA00022475"/>
    </source>
</evidence>
<evidence type="ECO:0000256" key="2">
    <source>
        <dbReference type="ARBA" id="ARBA00004651"/>
    </source>
</evidence>
<dbReference type="PANTHER" id="PTHR42922:SF1">
    <property type="entry name" value="PHOSPHATE TRANSPORT SYSTEM PERMEASE PROTEIN PSTA"/>
    <property type="match status" value="1"/>
</dbReference>
<evidence type="ECO:0000313" key="12">
    <source>
        <dbReference type="EMBL" id="GAA1839173.1"/>
    </source>
</evidence>
<keyword evidence="6" id="KW-0592">Phosphate transport</keyword>
<comment type="subcellular location">
    <subcellularLocation>
        <location evidence="2 10">Cell membrane</location>
        <topology evidence="2 10">Multi-pass membrane protein</topology>
    </subcellularLocation>
</comment>
<evidence type="ECO:0000259" key="11">
    <source>
        <dbReference type="PROSITE" id="PS50928"/>
    </source>
</evidence>
<feature type="transmembrane region" description="Helical" evidence="10">
    <location>
        <begin position="58"/>
        <end position="77"/>
    </location>
</feature>
<evidence type="ECO:0000256" key="8">
    <source>
        <dbReference type="ARBA" id="ARBA00022989"/>
    </source>
</evidence>
<keyword evidence="7 10" id="KW-0812">Transmembrane</keyword>
<feature type="domain" description="ABC transmembrane type-1" evidence="11">
    <location>
        <begin position="144"/>
        <end position="353"/>
    </location>
</feature>
<accession>A0ABN2MUH6</accession>
<evidence type="ECO:0000256" key="10">
    <source>
        <dbReference type="RuleBase" id="RU363043"/>
    </source>
</evidence>
<dbReference type="InterPro" id="IPR051408">
    <property type="entry name" value="Phosphate_transprt_permease"/>
</dbReference>
<keyword evidence="5 10" id="KW-1003">Cell membrane</keyword>
<keyword evidence="8 10" id="KW-1133">Transmembrane helix</keyword>
<proteinExistence type="inferred from homology"/>
<dbReference type="Proteomes" id="UP001500449">
    <property type="component" value="Unassembled WGS sequence"/>
</dbReference>
<keyword evidence="9 10" id="KW-0472">Membrane</keyword>
<dbReference type="EMBL" id="BAAAQK010000005">
    <property type="protein sequence ID" value="GAA1839173.1"/>
    <property type="molecule type" value="Genomic_DNA"/>
</dbReference>
<dbReference type="PROSITE" id="PS50928">
    <property type="entry name" value="ABC_TM1"/>
    <property type="match status" value="1"/>
</dbReference>
<dbReference type="RefSeq" id="WP_425565767.1">
    <property type="nucleotide sequence ID" value="NZ_BAAAQK010000005.1"/>
</dbReference>
<organism evidence="12 13">
    <name type="scientific">Pseudonocardia ailaonensis</name>
    <dbReference type="NCBI Taxonomy" id="367279"/>
    <lineage>
        <taxon>Bacteria</taxon>
        <taxon>Bacillati</taxon>
        <taxon>Actinomycetota</taxon>
        <taxon>Actinomycetes</taxon>
        <taxon>Pseudonocardiales</taxon>
        <taxon>Pseudonocardiaceae</taxon>
        <taxon>Pseudonocardia</taxon>
    </lineage>
</organism>
<gene>
    <name evidence="12" type="primary">pstA</name>
    <name evidence="12" type="ORF">GCM10009836_17790</name>
</gene>
<feature type="transmembrane region" description="Helical" evidence="10">
    <location>
        <begin position="33"/>
        <end position="52"/>
    </location>
</feature>
<feature type="transmembrane region" description="Helical" evidence="10">
    <location>
        <begin position="89"/>
        <end position="114"/>
    </location>
</feature>
<feature type="transmembrane region" description="Helical" evidence="10">
    <location>
        <begin position="264"/>
        <end position="285"/>
    </location>
</feature>
<dbReference type="CDD" id="cd06261">
    <property type="entry name" value="TM_PBP2"/>
    <property type="match status" value="1"/>
</dbReference>
<dbReference type="SUPFAM" id="SSF161098">
    <property type="entry name" value="MetI-like"/>
    <property type="match status" value="1"/>
</dbReference>
<evidence type="ECO:0000313" key="13">
    <source>
        <dbReference type="Proteomes" id="UP001500449"/>
    </source>
</evidence>
<evidence type="ECO:0000256" key="1">
    <source>
        <dbReference type="ARBA" id="ARBA00003510"/>
    </source>
</evidence>
<feature type="transmembrane region" description="Helical" evidence="10">
    <location>
        <begin position="182"/>
        <end position="207"/>
    </location>
</feature>
<comment type="similarity">
    <text evidence="3 10">Belongs to the binding-protein-dependent transport system permease family. CysTW subfamily.</text>
</comment>
<name>A0ABN2MUH6_9PSEU</name>